<comment type="similarity">
    <text evidence="1">Belongs to the SMC family. SMC5 subfamily.</text>
</comment>
<evidence type="ECO:0000256" key="4">
    <source>
        <dbReference type="SAM" id="Coils"/>
    </source>
</evidence>
<dbReference type="GO" id="GO:0016887">
    <property type="term" value="F:ATP hydrolysis activity"/>
    <property type="evidence" value="ECO:0007669"/>
    <property type="project" value="InterPro"/>
</dbReference>
<feature type="region of interest" description="Disordered" evidence="5">
    <location>
        <begin position="1"/>
        <end position="114"/>
    </location>
</feature>
<keyword evidence="3 4" id="KW-0175">Coiled coil</keyword>
<feature type="coiled-coil region" evidence="4">
    <location>
        <begin position="905"/>
        <end position="1044"/>
    </location>
</feature>
<evidence type="ECO:0000259" key="6">
    <source>
        <dbReference type="Pfam" id="PF02463"/>
    </source>
</evidence>
<feature type="region of interest" description="Disordered" evidence="5">
    <location>
        <begin position="388"/>
        <end position="490"/>
    </location>
</feature>
<dbReference type="SUPFAM" id="SSF52540">
    <property type="entry name" value="P-loop containing nucleoside triphosphate hydrolases"/>
    <property type="match status" value="1"/>
</dbReference>
<dbReference type="PANTHER" id="PTHR45916">
    <property type="entry name" value="STRUCTURAL MAINTENANCE OF CHROMOSOMES PROTEIN 5"/>
    <property type="match status" value="1"/>
</dbReference>
<proteinExistence type="inferred from homology"/>
<evidence type="ECO:0000313" key="7">
    <source>
        <dbReference type="EMBL" id="RXW20164.1"/>
    </source>
</evidence>
<dbReference type="GO" id="GO:0005634">
    <property type="term" value="C:nucleus"/>
    <property type="evidence" value="ECO:0007669"/>
    <property type="project" value="TreeGrafter"/>
</dbReference>
<name>A0A4Q2DMJ3_9AGAR</name>
<dbReference type="InterPro" id="IPR027417">
    <property type="entry name" value="P-loop_NTPase"/>
</dbReference>
<feature type="compositionally biased region" description="Polar residues" evidence="5">
    <location>
        <begin position="1"/>
        <end position="14"/>
    </location>
</feature>
<reference evidence="7 8" key="1">
    <citation type="submission" date="2019-01" db="EMBL/GenBank/DDBJ databases">
        <title>Draft genome sequence of Psathyrella aberdarensis IHI B618.</title>
        <authorList>
            <person name="Buettner E."/>
            <person name="Kellner H."/>
        </authorList>
    </citation>
    <scope>NUCLEOTIDE SEQUENCE [LARGE SCALE GENOMIC DNA]</scope>
    <source>
        <strain evidence="7 8">IHI B618</strain>
    </source>
</reference>
<dbReference type="STRING" id="2316362.A0A4Q2DMJ3"/>
<feature type="compositionally biased region" description="Basic and acidic residues" evidence="5">
    <location>
        <begin position="455"/>
        <end position="481"/>
    </location>
</feature>
<dbReference type="GO" id="GO:0003697">
    <property type="term" value="F:single-stranded DNA binding"/>
    <property type="evidence" value="ECO:0007669"/>
    <property type="project" value="TreeGrafter"/>
</dbReference>
<feature type="domain" description="RecF/RecN/SMC N-terminal" evidence="6">
    <location>
        <begin position="124"/>
        <end position="1170"/>
    </location>
</feature>
<dbReference type="PANTHER" id="PTHR45916:SF1">
    <property type="entry name" value="STRUCTURAL MAINTENANCE OF CHROMOSOMES PROTEIN 5"/>
    <property type="match status" value="1"/>
</dbReference>
<dbReference type="AlphaFoldDB" id="A0A4Q2DMJ3"/>
<dbReference type="InterPro" id="IPR003395">
    <property type="entry name" value="RecF/RecN/SMC_N"/>
</dbReference>
<evidence type="ECO:0000256" key="5">
    <source>
        <dbReference type="SAM" id="MobiDB-lite"/>
    </source>
</evidence>
<evidence type="ECO:0000256" key="2">
    <source>
        <dbReference type="ARBA" id="ARBA00018687"/>
    </source>
</evidence>
<sequence length="1221" mass="139235">MPPTSQRGKASGSTGVKVKAEKTTRSRVQKTETDSEDPCEGSSQHQNDEYTDGRDHDDEEEDEEGEDDGSTRGNKRQRVNANGDARSSRAPTEEEDDDDEQPAQNLPKMKTLPRDVDGFIPGSIVRIQLHNFVTYDYVEFRPGPYLNMIVGPNGTGKSSIACAIALGLNFSPKILGRASELNAFVKNGTDAGYIEIELKGPAGRGNLIIRRNLSGKDRKSSFTLNGQPATGKEVTAKMAELNVQVENLWYVDSALTSKLLLKTEQPSSSFLPQDKVSSFAAMTPQQLLIETQKAAGDPNLSSWFETLKEEGKHLKVSAQKLKDDQAMVKQMRERNENIERDVERFREREKLEKEIEELDVFIPFTLYRELRVQYIEAKEQQRVTHKRMMRLKSTNEPAHKLERKLDADAKKASEKREQQKKAMVAKASALKKKQGESDKLDGEADNLMNKLSSLKKNEKDRQRNIKTKEAELEKIQEELDRPPPQLPDPADLAEEQKQINLEKLALNRDTEEHNTAMREVVEKKMSAKRAAEDARRQMQQLDTVDSKKLGLLRKWDLDTHDAVLWLRRNKDKFKMEVLEPPILSVTVKDPNYAALVEAGFAGVQMRTIVAQCREDLNTLNHYVNDTTQALGRRVRVPTWHRPHVEKLPPPPFSPQQMNDLGFEGYIYDYIEHPQGMENYLQSEMNLHRIPITRNPRIDIGRAMEYMGNVGGGVFINGTTYNTVTRSRYGRKAVGNMTRDIPPARNFDVPPVDTGEMNRLHSIVQQNEMETAQADEEKARIQLLLDEATQKDKTLRQRIDVVKSRREAIKREQERIQRFQSKLKKSKSDLEALRNAPSAEEERGRLKKKLMDISKKRIKIARDYTALAEDIYREQIECTNAGLQHAQALCNHAALKALCAVKDEKYTKASAEFAEADKKYRALKDQSHAVLKETLELIGDNDELRDKMHAVEDARTQYDKECAAAKAAGRKAPDPEGVDLRTSEELSVELEDRKAQLETMMAANPGVVEEYENRKRSIEQLDRTVEGTEEKIRRHNKKIKMHKDQWLPALQKLVGSIGARFSAAFERIGCAGEIRIREDEDFEQWAIEIYVKFRDHEKLQLLTGQRQSGGERSLTTILYLMSLTEEARAPFSLVDEINQGMDQRAERMVHNSMVEVTCKEDSAQYFLITPKLLTDLNYHERMKVLCVNNGEWLPEERSLGNMMNMIEGFVQRSRASRGAHSA</sequence>
<feature type="coiled-coil region" evidence="4">
    <location>
        <begin position="766"/>
        <end position="835"/>
    </location>
</feature>
<dbReference type="GO" id="GO:0030915">
    <property type="term" value="C:Smc5-Smc6 complex"/>
    <property type="evidence" value="ECO:0007669"/>
    <property type="project" value="TreeGrafter"/>
</dbReference>
<dbReference type="OrthoDB" id="10254973at2759"/>
<dbReference type="EMBL" id="SDEE01000163">
    <property type="protein sequence ID" value="RXW20164.1"/>
    <property type="molecule type" value="Genomic_DNA"/>
</dbReference>
<feature type="coiled-coil region" evidence="4">
    <location>
        <begin position="517"/>
        <end position="544"/>
    </location>
</feature>
<organism evidence="7 8">
    <name type="scientific">Candolleomyces aberdarensis</name>
    <dbReference type="NCBI Taxonomy" id="2316362"/>
    <lineage>
        <taxon>Eukaryota</taxon>
        <taxon>Fungi</taxon>
        <taxon>Dikarya</taxon>
        <taxon>Basidiomycota</taxon>
        <taxon>Agaricomycotina</taxon>
        <taxon>Agaricomycetes</taxon>
        <taxon>Agaricomycetidae</taxon>
        <taxon>Agaricales</taxon>
        <taxon>Agaricineae</taxon>
        <taxon>Psathyrellaceae</taxon>
        <taxon>Candolleomyces</taxon>
    </lineage>
</organism>
<dbReference type="Proteomes" id="UP000290288">
    <property type="component" value="Unassembled WGS sequence"/>
</dbReference>
<evidence type="ECO:0000256" key="1">
    <source>
        <dbReference type="ARBA" id="ARBA00010171"/>
    </source>
</evidence>
<gene>
    <name evidence="7" type="ORF">EST38_g5704</name>
</gene>
<feature type="compositionally biased region" description="Basic and acidic residues" evidence="5">
    <location>
        <begin position="18"/>
        <end position="33"/>
    </location>
</feature>
<feature type="compositionally biased region" description="Basic and acidic residues" evidence="5">
    <location>
        <begin position="46"/>
        <end position="56"/>
    </location>
</feature>
<dbReference type="Pfam" id="PF02463">
    <property type="entry name" value="SMC_N"/>
    <property type="match status" value="1"/>
</dbReference>
<feature type="compositionally biased region" description="Basic and acidic residues" evidence="5">
    <location>
        <begin position="433"/>
        <end position="442"/>
    </location>
</feature>
<protein>
    <recommendedName>
        <fullName evidence="2">Structural maintenance of chromosomes protein 5</fullName>
    </recommendedName>
</protein>
<accession>A0A4Q2DMJ3</accession>
<dbReference type="GO" id="GO:0000724">
    <property type="term" value="P:double-strand break repair via homologous recombination"/>
    <property type="evidence" value="ECO:0007669"/>
    <property type="project" value="TreeGrafter"/>
</dbReference>
<feature type="compositionally biased region" description="Basic and acidic residues" evidence="5">
    <location>
        <begin position="397"/>
        <end position="420"/>
    </location>
</feature>
<feature type="compositionally biased region" description="Acidic residues" evidence="5">
    <location>
        <begin position="57"/>
        <end position="68"/>
    </location>
</feature>
<keyword evidence="8" id="KW-1185">Reference proteome</keyword>
<feature type="coiled-coil region" evidence="4">
    <location>
        <begin position="321"/>
        <end position="348"/>
    </location>
</feature>
<comment type="caution">
    <text evidence="7">The sequence shown here is derived from an EMBL/GenBank/DDBJ whole genome shotgun (WGS) entry which is preliminary data.</text>
</comment>
<evidence type="ECO:0000256" key="3">
    <source>
        <dbReference type="ARBA" id="ARBA00023054"/>
    </source>
</evidence>
<dbReference type="Gene3D" id="3.40.50.300">
    <property type="entry name" value="P-loop containing nucleotide triphosphate hydrolases"/>
    <property type="match status" value="2"/>
</dbReference>
<evidence type="ECO:0000313" key="8">
    <source>
        <dbReference type="Proteomes" id="UP000290288"/>
    </source>
</evidence>